<keyword evidence="4" id="KW-1185">Reference proteome</keyword>
<proteinExistence type="predicted"/>
<gene>
    <name evidence="3" type="ORF">EIP91_005099</name>
</gene>
<evidence type="ECO:0000313" key="4">
    <source>
        <dbReference type="Proteomes" id="UP000292702"/>
    </source>
</evidence>
<keyword evidence="2" id="KW-0812">Transmembrane</keyword>
<keyword evidence="2" id="KW-0472">Membrane</keyword>
<dbReference type="Proteomes" id="UP000292702">
    <property type="component" value="Unassembled WGS sequence"/>
</dbReference>
<evidence type="ECO:0000256" key="1">
    <source>
        <dbReference type="SAM" id="MobiDB-lite"/>
    </source>
</evidence>
<feature type="compositionally biased region" description="Low complexity" evidence="1">
    <location>
        <begin position="157"/>
        <end position="168"/>
    </location>
</feature>
<feature type="region of interest" description="Disordered" evidence="1">
    <location>
        <begin position="155"/>
        <end position="291"/>
    </location>
</feature>
<comment type="caution">
    <text evidence="3">The sequence shown here is derived from an EMBL/GenBank/DDBJ whole genome shotgun (WGS) entry which is preliminary data.</text>
</comment>
<feature type="compositionally biased region" description="Polar residues" evidence="1">
    <location>
        <begin position="275"/>
        <end position="285"/>
    </location>
</feature>
<evidence type="ECO:0000313" key="3">
    <source>
        <dbReference type="EMBL" id="TCD63694.1"/>
    </source>
</evidence>
<dbReference type="AlphaFoldDB" id="A0A4R0RMZ0"/>
<dbReference type="EMBL" id="RWJN01000281">
    <property type="protein sequence ID" value="TCD63694.1"/>
    <property type="molecule type" value="Genomic_DNA"/>
</dbReference>
<protein>
    <submittedName>
        <fullName evidence="3">Uncharacterized protein</fullName>
    </submittedName>
</protein>
<sequence>MSLWKAQALHSEFNSARATDFSFAECSQTDIGARCAHSLYLPGVVGGIVWFVKSVCSAEGHSIRSSGSSTIHWTTRVCFFRSSLFKFIAMYFGLVLAGILGVAAISTTAVPIHNEYNDHALLDRHYNLIVRDALQAINAGESFNEPTAFLTKRAGNAPASAPHVPAAAGSQGHGEEPFATNLTPPSTPPPSYNSHDPDNYATHYYPRPPSVGGTIDPVRPARGTQRHYTEASWRAAGGRVAGDPPPPAQGGTGGTTGTAGAEHTPAWAGNKKTPGMNSSKTQSNDKSPKGS</sequence>
<reference evidence="3 4" key="1">
    <citation type="submission" date="2018-11" db="EMBL/GenBank/DDBJ databases">
        <title>Genome assembly of Steccherinum ochraceum LE-BIN_3174, the white-rot fungus of the Steccherinaceae family (The Residual Polyporoid clade, Polyporales, Basidiomycota).</title>
        <authorList>
            <person name="Fedorova T.V."/>
            <person name="Glazunova O.A."/>
            <person name="Landesman E.O."/>
            <person name="Moiseenko K.V."/>
            <person name="Psurtseva N.V."/>
            <person name="Savinova O.S."/>
            <person name="Shakhova N.V."/>
            <person name="Tyazhelova T.V."/>
            <person name="Vasina D.V."/>
        </authorList>
    </citation>
    <scope>NUCLEOTIDE SEQUENCE [LARGE SCALE GENOMIC DNA]</scope>
    <source>
        <strain evidence="3 4">LE-BIN_3174</strain>
    </source>
</reference>
<accession>A0A4R0RMZ0</accession>
<organism evidence="3 4">
    <name type="scientific">Steccherinum ochraceum</name>
    <dbReference type="NCBI Taxonomy" id="92696"/>
    <lineage>
        <taxon>Eukaryota</taxon>
        <taxon>Fungi</taxon>
        <taxon>Dikarya</taxon>
        <taxon>Basidiomycota</taxon>
        <taxon>Agaricomycotina</taxon>
        <taxon>Agaricomycetes</taxon>
        <taxon>Polyporales</taxon>
        <taxon>Steccherinaceae</taxon>
        <taxon>Steccherinum</taxon>
    </lineage>
</organism>
<keyword evidence="2" id="KW-1133">Transmembrane helix</keyword>
<feature type="transmembrane region" description="Helical" evidence="2">
    <location>
        <begin position="84"/>
        <end position="105"/>
    </location>
</feature>
<name>A0A4R0RMZ0_9APHY</name>
<evidence type="ECO:0000256" key="2">
    <source>
        <dbReference type="SAM" id="Phobius"/>
    </source>
</evidence>